<evidence type="ECO:0000313" key="2">
    <source>
        <dbReference type="EMBL" id="RQM10221.1"/>
    </source>
</evidence>
<accession>A0A425C054</accession>
<keyword evidence="1" id="KW-0812">Transmembrane</keyword>
<keyword evidence="3" id="KW-1185">Reference proteome</keyword>
<gene>
    <name evidence="2" type="ORF">B5M09_013590</name>
</gene>
<evidence type="ECO:0000256" key="1">
    <source>
        <dbReference type="SAM" id="Phobius"/>
    </source>
</evidence>
<keyword evidence="1" id="KW-0472">Membrane</keyword>
<feature type="transmembrane region" description="Helical" evidence="1">
    <location>
        <begin position="33"/>
        <end position="59"/>
    </location>
</feature>
<evidence type="ECO:0000313" key="3">
    <source>
        <dbReference type="Proteomes" id="UP000284702"/>
    </source>
</evidence>
<sequence length="71" mass="7261">MHRAIYWTAAHAATIATLATTDAADADEDFVVVGAAVVTALVVVAVKVVEVVAGLTMVVGPEVVTLEVMLP</sequence>
<dbReference type="EMBL" id="MZMZ02006184">
    <property type="protein sequence ID" value="RQM10221.1"/>
    <property type="molecule type" value="Genomic_DNA"/>
</dbReference>
<proteinExistence type="predicted"/>
<dbReference type="Proteomes" id="UP000284702">
    <property type="component" value="Unassembled WGS sequence"/>
</dbReference>
<name>A0A425C054_APHAT</name>
<organism evidence="2 3">
    <name type="scientific">Aphanomyces astaci</name>
    <name type="common">Crayfish plague agent</name>
    <dbReference type="NCBI Taxonomy" id="112090"/>
    <lineage>
        <taxon>Eukaryota</taxon>
        <taxon>Sar</taxon>
        <taxon>Stramenopiles</taxon>
        <taxon>Oomycota</taxon>
        <taxon>Saprolegniomycetes</taxon>
        <taxon>Saprolegniales</taxon>
        <taxon>Verrucalvaceae</taxon>
        <taxon>Aphanomyces</taxon>
    </lineage>
</organism>
<protein>
    <submittedName>
        <fullName evidence="2">Uncharacterized protein</fullName>
    </submittedName>
</protein>
<keyword evidence="1" id="KW-1133">Transmembrane helix</keyword>
<reference evidence="2" key="1">
    <citation type="submission" date="2018-07" db="EMBL/GenBank/DDBJ databases">
        <title>Annotation of Aphanomyces astaci genome assembly.</title>
        <authorList>
            <person name="Studholme D.J."/>
        </authorList>
    </citation>
    <scope>NUCLEOTIDE SEQUENCE [LARGE SCALE GENOMIC DNA]</scope>
    <source>
        <strain evidence="2">Pc</strain>
    </source>
</reference>
<dbReference type="AlphaFoldDB" id="A0A425C054"/>
<comment type="caution">
    <text evidence="2">The sequence shown here is derived from an EMBL/GenBank/DDBJ whole genome shotgun (WGS) entry which is preliminary data.</text>
</comment>